<feature type="signal peptide" evidence="1">
    <location>
        <begin position="1"/>
        <end position="20"/>
    </location>
</feature>
<evidence type="ECO:0000313" key="2">
    <source>
        <dbReference type="EMBL" id="KAL2860064.1"/>
    </source>
</evidence>
<feature type="chain" id="PRO_5045163454" evidence="1">
    <location>
        <begin position="21"/>
        <end position="117"/>
    </location>
</feature>
<proteinExistence type="predicted"/>
<comment type="caution">
    <text evidence="2">The sequence shown here is derived from an EMBL/GenBank/DDBJ whole genome shotgun (WGS) entry which is preliminary data.</text>
</comment>
<dbReference type="GeneID" id="98153402"/>
<keyword evidence="1" id="KW-0732">Signal</keyword>
<protein>
    <submittedName>
        <fullName evidence="2">Uncharacterized protein</fullName>
    </submittedName>
</protein>
<dbReference type="EMBL" id="JBFXLR010000002">
    <property type="protein sequence ID" value="KAL2860064.1"/>
    <property type="molecule type" value="Genomic_DNA"/>
</dbReference>
<dbReference type="Proteomes" id="UP001610444">
    <property type="component" value="Unassembled WGS sequence"/>
</dbReference>
<sequence>MKTTAILTLGFLGLLQAATAVKLEINETRFADGREPRVAIVDMPYIDDSVLPKDQPCPALPFSARTVRLLVETLTVPTFCYLYSEMCHDAFGRIDNEDPFAEHPPGSVWTVRCYVDD</sequence>
<gene>
    <name evidence="2" type="ORF">BJX68DRAFT_224262</name>
</gene>
<evidence type="ECO:0000256" key="1">
    <source>
        <dbReference type="SAM" id="SignalP"/>
    </source>
</evidence>
<reference evidence="2 3" key="1">
    <citation type="submission" date="2024-07" db="EMBL/GenBank/DDBJ databases">
        <title>Section-level genome sequencing and comparative genomics of Aspergillus sections Usti and Cavernicolus.</title>
        <authorList>
            <consortium name="Lawrence Berkeley National Laboratory"/>
            <person name="Nybo J.L."/>
            <person name="Vesth T.C."/>
            <person name="Theobald S."/>
            <person name="Frisvad J.C."/>
            <person name="Larsen T.O."/>
            <person name="Kjaerboelling I."/>
            <person name="Rothschild-Mancinelli K."/>
            <person name="Lyhne E.K."/>
            <person name="Kogle M.E."/>
            <person name="Barry K."/>
            <person name="Clum A."/>
            <person name="Na H."/>
            <person name="Ledsgaard L."/>
            <person name="Lin J."/>
            <person name="Lipzen A."/>
            <person name="Kuo A."/>
            <person name="Riley R."/>
            <person name="Mondo S."/>
            <person name="LaButti K."/>
            <person name="Haridas S."/>
            <person name="Pangalinan J."/>
            <person name="Salamov A.A."/>
            <person name="Simmons B.A."/>
            <person name="Magnuson J.K."/>
            <person name="Chen J."/>
            <person name="Drula E."/>
            <person name="Henrissat B."/>
            <person name="Wiebenga A."/>
            <person name="Lubbers R.J."/>
            <person name="Gomes A.C."/>
            <person name="Macurrencykelacurrency M.R."/>
            <person name="Stajich J."/>
            <person name="Grigoriev I.V."/>
            <person name="Mortensen U.H."/>
            <person name="De vries R.P."/>
            <person name="Baker S.E."/>
            <person name="Andersen M.R."/>
        </authorList>
    </citation>
    <scope>NUCLEOTIDE SEQUENCE [LARGE SCALE GENOMIC DNA]</scope>
    <source>
        <strain evidence="2 3">CBS 756.74</strain>
    </source>
</reference>
<name>A0ABR4L688_9EURO</name>
<dbReference type="RefSeq" id="XP_070904755.1">
    <property type="nucleotide sequence ID" value="XM_071038238.1"/>
</dbReference>
<evidence type="ECO:0000313" key="3">
    <source>
        <dbReference type="Proteomes" id="UP001610444"/>
    </source>
</evidence>
<keyword evidence="3" id="KW-1185">Reference proteome</keyword>
<organism evidence="2 3">
    <name type="scientific">Aspergillus pseudodeflectus</name>
    <dbReference type="NCBI Taxonomy" id="176178"/>
    <lineage>
        <taxon>Eukaryota</taxon>
        <taxon>Fungi</taxon>
        <taxon>Dikarya</taxon>
        <taxon>Ascomycota</taxon>
        <taxon>Pezizomycotina</taxon>
        <taxon>Eurotiomycetes</taxon>
        <taxon>Eurotiomycetidae</taxon>
        <taxon>Eurotiales</taxon>
        <taxon>Aspergillaceae</taxon>
        <taxon>Aspergillus</taxon>
        <taxon>Aspergillus subgen. Nidulantes</taxon>
    </lineage>
</organism>
<accession>A0ABR4L688</accession>